<evidence type="ECO:0000313" key="1">
    <source>
        <dbReference type="EMBL" id="MEC5425539.1"/>
    </source>
</evidence>
<dbReference type="SUPFAM" id="SSF52833">
    <property type="entry name" value="Thioredoxin-like"/>
    <property type="match status" value="1"/>
</dbReference>
<dbReference type="Pfam" id="PF13743">
    <property type="entry name" value="Thioredoxin_5"/>
    <property type="match status" value="1"/>
</dbReference>
<dbReference type="EMBL" id="JARZFX010000015">
    <property type="protein sequence ID" value="MEC5425539.1"/>
    <property type="molecule type" value="Genomic_DNA"/>
</dbReference>
<reference evidence="1 2" key="1">
    <citation type="journal article" date="2024" name="Int. J. Syst. Evol. Microbiol.">
        <title>Virgibacillus tibetensis sp. nov., isolated from salt lake on the Tibetan Plateau of China.</title>
        <authorList>
            <person name="Phurbu D."/>
            <person name="Liu Z.-X."/>
            <person name="Wang R."/>
            <person name="Zheng Y.-Y."/>
            <person name="Liu H.-C."/>
            <person name="Zhou Y.-G."/>
            <person name="Yu Y.-J."/>
            <person name="Li A.-H."/>
        </authorList>
    </citation>
    <scope>NUCLEOTIDE SEQUENCE [LARGE SCALE GENOMIC DNA]</scope>
    <source>
        <strain evidence="1 2">C22-A2</strain>
    </source>
</reference>
<protein>
    <submittedName>
        <fullName evidence="1">DsbA family protein</fullName>
    </submittedName>
</protein>
<comment type="caution">
    <text evidence="1">The sequence shown here is derived from an EMBL/GenBank/DDBJ whole genome shotgun (WGS) entry which is preliminary data.</text>
</comment>
<dbReference type="PANTHER" id="PTHR13887:SF54">
    <property type="entry name" value="DSBA FAMILY PROTEIN"/>
    <property type="match status" value="1"/>
</dbReference>
<organism evidence="1 2">
    <name type="scientific">Virgibacillus tibetensis</name>
    <dbReference type="NCBI Taxonomy" id="3042313"/>
    <lineage>
        <taxon>Bacteria</taxon>
        <taxon>Bacillati</taxon>
        <taxon>Bacillota</taxon>
        <taxon>Bacilli</taxon>
        <taxon>Bacillales</taxon>
        <taxon>Bacillaceae</taxon>
        <taxon>Virgibacillus</taxon>
    </lineage>
</organism>
<accession>A0ABU6KM20</accession>
<dbReference type="Gene3D" id="1.10.472.60">
    <property type="entry name" value="putative protein disulfide isomerase domain"/>
    <property type="match status" value="1"/>
</dbReference>
<dbReference type="PANTHER" id="PTHR13887">
    <property type="entry name" value="GLUTATHIONE S-TRANSFERASE KAPPA"/>
    <property type="match status" value="1"/>
</dbReference>
<dbReference type="InterPro" id="IPR036249">
    <property type="entry name" value="Thioredoxin-like_sf"/>
</dbReference>
<keyword evidence="2" id="KW-1185">Reference proteome</keyword>
<dbReference type="Gene3D" id="3.40.30.10">
    <property type="entry name" value="Glutaredoxin"/>
    <property type="match status" value="1"/>
</dbReference>
<gene>
    <name evidence="1" type="ORF">QGM71_18835</name>
</gene>
<dbReference type="Proteomes" id="UP001335737">
    <property type="component" value="Unassembled WGS sequence"/>
</dbReference>
<name>A0ABU6KM20_9BACI</name>
<dbReference type="CDD" id="cd03025">
    <property type="entry name" value="DsbA_FrnE_like"/>
    <property type="match status" value="1"/>
</dbReference>
<dbReference type="RefSeq" id="WP_327609076.1">
    <property type="nucleotide sequence ID" value="NZ_JARZFX010000015.1"/>
</dbReference>
<proteinExistence type="predicted"/>
<evidence type="ECO:0000313" key="2">
    <source>
        <dbReference type="Proteomes" id="UP001335737"/>
    </source>
</evidence>
<sequence length="306" mass="34424">MNNKNNMICDLETGICGDAGDDTMEIIDLNPKKTIDLYYVTDPICSHCWALEPVLRRFVEQYDQYFQFKTVMGGLLEKWGGGFADVKNGITGPSDVAEHWREVGEQSRMPIDGSLWYDDPVQSSFPPSRVFKVVQKHDEHLATVFLRKAREAVFAFNKNIGDDKVLIEIVNELGLNGAETVKEANLSSSQDLLNQDFALAGKLGARGFPTIIMVNQDNKGVKLVGARTLQEYANGLKQVMGDKEIQPKPLPALSSLFENEDLLFSKEIEVLYDLQEDEADTFVQEGLPLDTYNQKVILGETYFERK</sequence>